<protein>
    <recommendedName>
        <fullName evidence="5">Cilia- and flagella-associated protein 97</fullName>
    </recommendedName>
</protein>
<evidence type="ECO:0000313" key="3">
    <source>
        <dbReference type="EMBL" id="KAK3792762.1"/>
    </source>
</evidence>
<evidence type="ECO:0008006" key="5">
    <source>
        <dbReference type="Google" id="ProtNLM"/>
    </source>
</evidence>
<feature type="compositionally biased region" description="Basic and acidic residues" evidence="2">
    <location>
        <begin position="347"/>
        <end position="357"/>
    </location>
</feature>
<dbReference type="EMBL" id="JAWDGP010001332">
    <property type="protein sequence ID" value="KAK3792762.1"/>
    <property type="molecule type" value="Genomic_DNA"/>
</dbReference>
<comment type="similarity">
    <text evidence="1">Belongs to the CFAP97 family.</text>
</comment>
<sequence>MASSGGVEESLDFDFFETPRHQNEDTQKISPNSKPPIGPEPSESEEKQTAPNNHNSVGKAGTPKSSSSDKKPSLTESVSESYSSDSASDSDEKEKDESKNKVKSRRSPSNSSLSSTGSNSSERQSLSRRSRSRSDQSGSNVSKSGSSVSSDSETERPSNPVAKTSESALPKRGRSRIGEDEYSSSAYSEGEEDSNVKSSAQSNREDSKWKDSSKRDDIRHKQAWGEQSVSNTKPNRKDTKSRPKTAKARASGSTHSASSSNNRRRVSPAKSDTETLSDSDITDVSPMDSPRLQTGSSKTTNNRARGGRDKGSRVSSAGDGARDTMHKFLALPVTGLDLGEDGGDELEPPKHSRDDRGGSNLDLDILMKAVGELEKQKRVQANSRRVMFAPMGAPREKNNYTFDQGKTRDIERENQRLLNEIVRRVNSTADQKKQFYASPKSAYKLTPSAINRERDMKRIESENMAFLKRLQKVKPTTTICRDHQLRSYENTTLHGVSIAALHPLPGRSSKGSSDAGGSRRRSGTSSMADSASSIGSRTRSMTSIHSGISSVRSSKRGSRPSSATVRPGSATKRLDTRPEWTDRW</sequence>
<evidence type="ECO:0000256" key="1">
    <source>
        <dbReference type="ARBA" id="ARBA00008315"/>
    </source>
</evidence>
<feature type="compositionally biased region" description="Basic and acidic residues" evidence="2">
    <location>
        <begin position="572"/>
        <end position="584"/>
    </location>
</feature>
<keyword evidence="4" id="KW-1185">Reference proteome</keyword>
<dbReference type="Proteomes" id="UP001283361">
    <property type="component" value="Unassembled WGS sequence"/>
</dbReference>
<dbReference type="InterPro" id="IPR029488">
    <property type="entry name" value="Hmw/CFAP97"/>
</dbReference>
<reference evidence="3" key="1">
    <citation type="journal article" date="2023" name="G3 (Bethesda)">
        <title>A reference genome for the long-term kleptoplast-retaining sea slug Elysia crispata morphotype clarki.</title>
        <authorList>
            <person name="Eastman K.E."/>
            <person name="Pendleton A.L."/>
            <person name="Shaikh M.A."/>
            <person name="Suttiyut T."/>
            <person name="Ogas R."/>
            <person name="Tomko P."/>
            <person name="Gavelis G."/>
            <person name="Widhalm J.R."/>
            <person name="Wisecaver J.H."/>
        </authorList>
    </citation>
    <scope>NUCLEOTIDE SEQUENCE</scope>
    <source>
        <strain evidence="3">ECLA1</strain>
    </source>
</reference>
<gene>
    <name evidence="3" type="ORF">RRG08_023095</name>
</gene>
<feature type="compositionally biased region" description="Low complexity" evidence="2">
    <location>
        <begin position="107"/>
        <end position="124"/>
    </location>
</feature>
<feature type="compositionally biased region" description="Polar residues" evidence="2">
    <location>
        <begin position="291"/>
        <end position="303"/>
    </location>
</feature>
<feature type="compositionally biased region" description="Basic and acidic residues" evidence="2">
    <location>
        <begin position="203"/>
        <end position="220"/>
    </location>
</feature>
<dbReference type="InterPro" id="IPR038791">
    <property type="entry name" value="Cfap97/Hemingway"/>
</dbReference>
<comment type="caution">
    <text evidence="3">The sequence shown here is derived from an EMBL/GenBank/DDBJ whole genome shotgun (WGS) entry which is preliminary data.</text>
</comment>
<feature type="compositionally biased region" description="Low complexity" evidence="2">
    <location>
        <begin position="76"/>
        <end position="87"/>
    </location>
</feature>
<feature type="compositionally biased region" description="Low complexity" evidence="2">
    <location>
        <begin position="523"/>
        <end position="536"/>
    </location>
</feature>
<evidence type="ECO:0000313" key="4">
    <source>
        <dbReference type="Proteomes" id="UP001283361"/>
    </source>
</evidence>
<dbReference type="PANTHER" id="PTHR23035">
    <property type="entry name" value="CILIA- AND FLAGELLA-ASSOCIATED PROTEIN 97-RELATED"/>
    <property type="match status" value="1"/>
</dbReference>
<dbReference type="PANTHER" id="PTHR23035:SF1">
    <property type="entry name" value="CILIA- AND FLAGELLA-ASSOCIATED PROTEIN 97"/>
    <property type="match status" value="1"/>
</dbReference>
<dbReference type="AlphaFoldDB" id="A0AAE1ATY6"/>
<accession>A0AAE1ATY6</accession>
<name>A0AAE1ATY6_9GAST</name>
<organism evidence="3 4">
    <name type="scientific">Elysia crispata</name>
    <name type="common">lettuce slug</name>
    <dbReference type="NCBI Taxonomy" id="231223"/>
    <lineage>
        <taxon>Eukaryota</taxon>
        <taxon>Metazoa</taxon>
        <taxon>Spiralia</taxon>
        <taxon>Lophotrochozoa</taxon>
        <taxon>Mollusca</taxon>
        <taxon>Gastropoda</taxon>
        <taxon>Heterobranchia</taxon>
        <taxon>Euthyneura</taxon>
        <taxon>Panpulmonata</taxon>
        <taxon>Sacoglossa</taxon>
        <taxon>Placobranchoidea</taxon>
        <taxon>Plakobranchidae</taxon>
        <taxon>Elysia</taxon>
    </lineage>
</organism>
<feature type="region of interest" description="Disordered" evidence="2">
    <location>
        <begin position="1"/>
        <end position="360"/>
    </location>
</feature>
<evidence type="ECO:0000256" key="2">
    <source>
        <dbReference type="SAM" id="MobiDB-lite"/>
    </source>
</evidence>
<feature type="compositionally biased region" description="Low complexity" evidence="2">
    <location>
        <begin position="543"/>
        <end position="552"/>
    </location>
</feature>
<proteinExistence type="inferred from homology"/>
<feature type="compositionally biased region" description="Low complexity" evidence="2">
    <location>
        <begin position="135"/>
        <end position="151"/>
    </location>
</feature>
<feature type="compositionally biased region" description="Low complexity" evidence="2">
    <location>
        <begin position="506"/>
        <end position="516"/>
    </location>
</feature>
<feature type="compositionally biased region" description="Low complexity" evidence="2">
    <location>
        <begin position="248"/>
        <end position="261"/>
    </location>
</feature>
<dbReference type="Pfam" id="PF13879">
    <property type="entry name" value="Hmw_CFAP97"/>
    <property type="match status" value="1"/>
</dbReference>
<feature type="compositionally biased region" description="Basic and acidic residues" evidence="2">
    <location>
        <begin position="90"/>
        <end position="100"/>
    </location>
</feature>
<dbReference type="GO" id="GO:0007283">
    <property type="term" value="P:spermatogenesis"/>
    <property type="evidence" value="ECO:0007669"/>
    <property type="project" value="TreeGrafter"/>
</dbReference>
<feature type="compositionally biased region" description="Basic and acidic residues" evidence="2">
    <location>
        <begin position="17"/>
        <end position="27"/>
    </location>
</feature>
<feature type="region of interest" description="Disordered" evidence="2">
    <location>
        <begin position="499"/>
        <end position="584"/>
    </location>
</feature>